<protein>
    <submittedName>
        <fullName evidence="2">Uncharacterized protein</fullName>
    </submittedName>
</protein>
<dbReference type="EMBL" id="KQ980868">
    <property type="protein sequence ID" value="KYN12089.1"/>
    <property type="molecule type" value="Genomic_DNA"/>
</dbReference>
<organism evidence="2 3">
    <name type="scientific">Trachymyrmex cornetzi</name>
    <dbReference type="NCBI Taxonomy" id="471704"/>
    <lineage>
        <taxon>Eukaryota</taxon>
        <taxon>Metazoa</taxon>
        <taxon>Ecdysozoa</taxon>
        <taxon>Arthropoda</taxon>
        <taxon>Hexapoda</taxon>
        <taxon>Insecta</taxon>
        <taxon>Pterygota</taxon>
        <taxon>Neoptera</taxon>
        <taxon>Endopterygota</taxon>
        <taxon>Hymenoptera</taxon>
        <taxon>Apocrita</taxon>
        <taxon>Aculeata</taxon>
        <taxon>Formicoidea</taxon>
        <taxon>Formicidae</taxon>
        <taxon>Myrmicinae</taxon>
        <taxon>Trachymyrmex</taxon>
    </lineage>
</organism>
<accession>A0A151IW80</accession>
<evidence type="ECO:0000313" key="2">
    <source>
        <dbReference type="EMBL" id="KYN12089.1"/>
    </source>
</evidence>
<proteinExistence type="predicted"/>
<evidence type="ECO:0000313" key="3">
    <source>
        <dbReference type="Proteomes" id="UP000078492"/>
    </source>
</evidence>
<reference evidence="2 3" key="1">
    <citation type="submission" date="2015-09" db="EMBL/GenBank/DDBJ databases">
        <title>Trachymyrmex cornetzi WGS genome.</title>
        <authorList>
            <person name="Nygaard S."/>
            <person name="Hu H."/>
            <person name="Boomsma J."/>
            <person name="Zhang G."/>
        </authorList>
    </citation>
    <scope>NUCLEOTIDE SEQUENCE [LARGE SCALE GENOMIC DNA]</scope>
    <source>
        <strain evidence="2">Tcor2-1</strain>
        <tissue evidence="2">Whole body</tissue>
    </source>
</reference>
<name>A0A151IW80_9HYME</name>
<keyword evidence="3" id="KW-1185">Reference proteome</keyword>
<evidence type="ECO:0000256" key="1">
    <source>
        <dbReference type="SAM" id="MobiDB-lite"/>
    </source>
</evidence>
<sequence length="114" mass="12574">MEPWSNAERCSGAELNGVGHVRARSGPFSCTRSALGRLGPLEDDDSGDAGRPAVCFVFGHEIHVTAGGCWWRHATITLRYVTCNRRVNVVKRSEKGAVESRRGEEHGRGNRRKN</sequence>
<gene>
    <name evidence="2" type="ORF">ALC57_15743</name>
</gene>
<dbReference type="AlphaFoldDB" id="A0A151IW80"/>
<feature type="region of interest" description="Disordered" evidence="1">
    <location>
        <begin position="94"/>
        <end position="114"/>
    </location>
</feature>
<dbReference type="Proteomes" id="UP000078492">
    <property type="component" value="Unassembled WGS sequence"/>
</dbReference>
<feature type="compositionally biased region" description="Basic and acidic residues" evidence="1">
    <location>
        <begin position="94"/>
        <end position="108"/>
    </location>
</feature>